<dbReference type="PATRIC" id="fig|838561.3.peg.107"/>
<dbReference type="InterPro" id="IPR043797">
    <property type="entry name" value="MupG_N"/>
</dbReference>
<dbReference type="Pfam" id="PF19200">
    <property type="entry name" value="MupG_N"/>
    <property type="match status" value="1"/>
</dbReference>
<reference evidence="2 3" key="1">
    <citation type="submission" date="2013-09" db="EMBL/GenBank/DDBJ databases">
        <title>Complete genome sequence of Spiroplasma mirum suckling mouse cataract agent.</title>
        <authorList>
            <person name="Landry C.A."/>
            <person name="Bastian F.O."/>
            <person name="Thune R.L."/>
        </authorList>
    </citation>
    <scope>NUCLEOTIDE SEQUENCE [LARGE SCALE GENOMIC DNA]</scope>
    <source>
        <strain evidence="2 3">SMCA</strain>
    </source>
</reference>
<evidence type="ECO:0000313" key="3">
    <source>
        <dbReference type="Proteomes" id="UP000019260"/>
    </source>
</evidence>
<dbReference type="KEGG" id="smia:P344_00545"/>
<name>W6AJZ3_9MOLU</name>
<feature type="domain" description="6-phospho-N-acetylmuramidase N-terminal" evidence="1">
    <location>
        <begin position="6"/>
        <end position="73"/>
    </location>
</feature>
<dbReference type="HOGENOM" id="CLU_2467456_0_0_14"/>
<dbReference type="EMBL" id="CP006720">
    <property type="protein sequence ID" value="AHI57482.1"/>
    <property type="molecule type" value="Genomic_DNA"/>
</dbReference>
<evidence type="ECO:0000259" key="1">
    <source>
        <dbReference type="Pfam" id="PF19200"/>
    </source>
</evidence>
<organism evidence="2 3">
    <name type="scientific">Spiroplasma mirum ATCC 29335</name>
    <dbReference type="NCBI Taxonomy" id="838561"/>
    <lineage>
        <taxon>Bacteria</taxon>
        <taxon>Bacillati</taxon>
        <taxon>Mycoplasmatota</taxon>
        <taxon>Mollicutes</taxon>
        <taxon>Entomoplasmatales</taxon>
        <taxon>Spiroplasmataceae</taxon>
        <taxon>Spiroplasma</taxon>
    </lineage>
</organism>
<protein>
    <recommendedName>
        <fullName evidence="1">6-phospho-N-acetylmuramidase N-terminal domain-containing protein</fullName>
    </recommendedName>
</protein>
<dbReference type="Proteomes" id="UP000019260">
    <property type="component" value="Chromosome"/>
</dbReference>
<evidence type="ECO:0000313" key="2">
    <source>
        <dbReference type="EMBL" id="AHI57482.1"/>
    </source>
</evidence>
<sequence length="88" mass="10331">MVFKKKKNNQKLFTKMKAFTKKAQELKIAVYSDLDQHLFNKFNIDKNNREEMMAFFVQQLGLSGVLFDDRVTGPLALQNYPIMTKILK</sequence>
<dbReference type="STRING" id="838561.P344_00545"/>
<dbReference type="eggNOG" id="COG3589">
    <property type="taxonomic scope" value="Bacteria"/>
</dbReference>
<gene>
    <name evidence="2" type="ORF">P344_00545</name>
</gene>
<keyword evidence="3" id="KW-1185">Reference proteome</keyword>
<proteinExistence type="predicted"/>
<dbReference type="AlphaFoldDB" id="W6AJZ3"/>
<accession>W6AJZ3</accession>